<name>A0ABN1MUV9_9FLAO</name>
<dbReference type="PROSITE" id="PS50075">
    <property type="entry name" value="CARRIER"/>
    <property type="match status" value="1"/>
</dbReference>
<evidence type="ECO:0000313" key="3">
    <source>
        <dbReference type="Proteomes" id="UP001501126"/>
    </source>
</evidence>
<reference evidence="2 3" key="1">
    <citation type="journal article" date="2019" name="Int. J. Syst. Evol. Microbiol.">
        <title>The Global Catalogue of Microorganisms (GCM) 10K type strain sequencing project: providing services to taxonomists for standard genome sequencing and annotation.</title>
        <authorList>
            <consortium name="The Broad Institute Genomics Platform"/>
            <consortium name="The Broad Institute Genome Sequencing Center for Infectious Disease"/>
            <person name="Wu L."/>
            <person name="Ma J."/>
        </authorList>
    </citation>
    <scope>NUCLEOTIDE SEQUENCE [LARGE SCALE GENOMIC DNA]</scope>
    <source>
        <strain evidence="2 3">JCM 16083</strain>
    </source>
</reference>
<dbReference type="InterPro" id="IPR009081">
    <property type="entry name" value="PP-bd_ACP"/>
</dbReference>
<protein>
    <recommendedName>
        <fullName evidence="1">Carrier domain-containing protein</fullName>
    </recommendedName>
</protein>
<comment type="caution">
    <text evidence="2">The sequence shown here is derived from an EMBL/GenBank/DDBJ whole genome shotgun (WGS) entry which is preliminary data.</text>
</comment>
<feature type="domain" description="Carrier" evidence="1">
    <location>
        <begin position="1"/>
        <end position="78"/>
    </location>
</feature>
<keyword evidence="3" id="KW-1185">Reference proteome</keyword>
<accession>A0ABN1MUV9</accession>
<dbReference type="Proteomes" id="UP001501126">
    <property type="component" value="Unassembled WGS sequence"/>
</dbReference>
<dbReference type="SUPFAM" id="SSF47336">
    <property type="entry name" value="ACP-like"/>
    <property type="match status" value="1"/>
</dbReference>
<gene>
    <name evidence="2" type="ORF">GCM10009118_32890</name>
</gene>
<organism evidence="2 3">
    <name type="scientific">Wandonia haliotis</name>
    <dbReference type="NCBI Taxonomy" id="574963"/>
    <lineage>
        <taxon>Bacteria</taxon>
        <taxon>Pseudomonadati</taxon>
        <taxon>Bacteroidota</taxon>
        <taxon>Flavobacteriia</taxon>
        <taxon>Flavobacteriales</taxon>
        <taxon>Crocinitomicaceae</taxon>
        <taxon>Wandonia</taxon>
    </lineage>
</organism>
<dbReference type="RefSeq" id="WP_343790623.1">
    <property type="nucleotide sequence ID" value="NZ_BAAAFH010000022.1"/>
</dbReference>
<sequence>MKLLLIDDFLDFTAEELLVDRREVSADMPFREIRTWSSLNALVFISRISDEMNVLVSSSDLARCTTLKDIYELIKAAE</sequence>
<evidence type="ECO:0000259" key="1">
    <source>
        <dbReference type="PROSITE" id="PS50075"/>
    </source>
</evidence>
<evidence type="ECO:0000313" key="2">
    <source>
        <dbReference type="EMBL" id="GAA0876879.1"/>
    </source>
</evidence>
<proteinExistence type="predicted"/>
<dbReference type="Pfam" id="PF00550">
    <property type="entry name" value="PP-binding"/>
    <property type="match status" value="1"/>
</dbReference>
<dbReference type="InterPro" id="IPR036736">
    <property type="entry name" value="ACP-like_sf"/>
</dbReference>
<dbReference type="EMBL" id="BAAAFH010000022">
    <property type="protein sequence ID" value="GAA0876879.1"/>
    <property type="molecule type" value="Genomic_DNA"/>
</dbReference>
<dbReference type="Gene3D" id="1.10.1200.10">
    <property type="entry name" value="ACP-like"/>
    <property type="match status" value="1"/>
</dbReference>